<dbReference type="RefSeq" id="WP_346227542.1">
    <property type="nucleotide sequence ID" value="NZ_JBDJAW010000016.1"/>
</dbReference>
<name>A0ABV0AQ56_9ACTN</name>
<gene>
    <name evidence="1" type="ORF">AAH991_19910</name>
</gene>
<organism evidence="1 2">
    <name type="scientific">Microbispora maris</name>
    <dbReference type="NCBI Taxonomy" id="3144104"/>
    <lineage>
        <taxon>Bacteria</taxon>
        <taxon>Bacillati</taxon>
        <taxon>Actinomycetota</taxon>
        <taxon>Actinomycetes</taxon>
        <taxon>Streptosporangiales</taxon>
        <taxon>Streptosporangiaceae</taxon>
        <taxon>Microbispora</taxon>
    </lineage>
</organism>
<accession>A0ABV0AQ56</accession>
<feature type="non-terminal residue" evidence="1">
    <location>
        <position position="76"/>
    </location>
</feature>
<keyword evidence="2" id="KW-1185">Reference proteome</keyword>
<evidence type="ECO:0000313" key="1">
    <source>
        <dbReference type="EMBL" id="MEN3537388.1"/>
    </source>
</evidence>
<reference evidence="1 2" key="1">
    <citation type="submission" date="2024-05" db="EMBL/GenBank/DDBJ databases">
        <title>Microbispora sp.ZYX-F-249.</title>
        <authorList>
            <person name="Xie H."/>
        </authorList>
    </citation>
    <scope>NUCLEOTIDE SEQUENCE [LARGE SCALE GENOMIC DNA]</scope>
    <source>
        <strain evidence="1 2">ZYX-F-249</strain>
    </source>
</reference>
<comment type="caution">
    <text evidence="1">The sequence shown here is derived from an EMBL/GenBank/DDBJ whole genome shotgun (WGS) entry which is preliminary data.</text>
</comment>
<evidence type="ECO:0000313" key="2">
    <source>
        <dbReference type="Proteomes" id="UP001447516"/>
    </source>
</evidence>
<dbReference type="Proteomes" id="UP001447516">
    <property type="component" value="Unassembled WGS sequence"/>
</dbReference>
<sequence length="76" mass="7748">MVCPPGQVHFTVQPFTGALPARTVTVDWNPPGQLLVVSIVAEHAPVTGDGVEDGLVRGDGLVFGLVPGDGLVFGVA</sequence>
<dbReference type="EMBL" id="JBDJAW010000016">
    <property type="protein sequence ID" value="MEN3537388.1"/>
    <property type="molecule type" value="Genomic_DNA"/>
</dbReference>
<proteinExistence type="predicted"/>
<protein>
    <submittedName>
        <fullName evidence="1">Uncharacterized protein</fullName>
    </submittedName>
</protein>